<evidence type="ECO:0000256" key="1">
    <source>
        <dbReference type="ARBA" id="ARBA00023125"/>
    </source>
</evidence>
<proteinExistence type="predicted"/>
<dbReference type="SUPFAM" id="SSF46785">
    <property type="entry name" value="Winged helix' DNA-binding domain"/>
    <property type="match status" value="1"/>
</dbReference>
<evidence type="ECO:0000313" key="3">
    <source>
        <dbReference type="Proteomes" id="UP000323317"/>
    </source>
</evidence>
<sequence length="187" mass="22038">MIDLKIDNLEVAKAIFDPKLERIITSVKFSSKTVKEIASELDEKQSRLYYPIQKLQNLGLIMVVEERKVGNIIEKYYSSKHLYDNDITFNFEGEFAMEHREFLISKMMFSLNKGLNVLKSDLEGDSARQENSAMFTEYGLELTPEEWQHLNDEVRKLVDKREVKNEKKEGVKPYKMILFSYKDEENH</sequence>
<evidence type="ECO:0000313" key="2">
    <source>
        <dbReference type="EMBL" id="TYR76352.1"/>
    </source>
</evidence>
<dbReference type="GO" id="GO:0003677">
    <property type="term" value="F:DNA binding"/>
    <property type="evidence" value="ECO:0007669"/>
    <property type="project" value="UniProtKB-KW"/>
</dbReference>
<reference evidence="2 3" key="1">
    <citation type="submission" date="2019-08" db="EMBL/GenBank/DDBJ databases">
        <title>Bacillus genomes from the desert of Cuatro Cienegas, Coahuila.</title>
        <authorList>
            <person name="Olmedo-Alvarez G."/>
        </authorList>
    </citation>
    <scope>NUCLEOTIDE SEQUENCE [LARGE SCALE GENOMIC DNA]</scope>
    <source>
        <strain evidence="2 3">CH40_1T</strain>
    </source>
</reference>
<organism evidence="2 3">
    <name type="scientific">Rossellomorea vietnamensis</name>
    <dbReference type="NCBI Taxonomy" id="218284"/>
    <lineage>
        <taxon>Bacteria</taxon>
        <taxon>Bacillati</taxon>
        <taxon>Bacillota</taxon>
        <taxon>Bacilli</taxon>
        <taxon>Bacillales</taxon>
        <taxon>Bacillaceae</taxon>
        <taxon>Rossellomorea</taxon>
    </lineage>
</organism>
<comment type="caution">
    <text evidence="2">The sequence shown here is derived from an EMBL/GenBank/DDBJ whole genome shotgun (WGS) entry which is preliminary data.</text>
</comment>
<dbReference type="InterPro" id="IPR036388">
    <property type="entry name" value="WH-like_DNA-bd_sf"/>
</dbReference>
<dbReference type="InterPro" id="IPR011991">
    <property type="entry name" value="ArsR-like_HTH"/>
</dbReference>
<dbReference type="Proteomes" id="UP000323317">
    <property type="component" value="Unassembled WGS sequence"/>
</dbReference>
<dbReference type="RefSeq" id="WP_148945860.1">
    <property type="nucleotide sequence ID" value="NZ_JBNILU010000003.1"/>
</dbReference>
<dbReference type="EMBL" id="VTEH01000003">
    <property type="protein sequence ID" value="TYR76352.1"/>
    <property type="molecule type" value="Genomic_DNA"/>
</dbReference>
<protein>
    <submittedName>
        <fullName evidence="2">Winged helix-turn-helix transcriptional regulator</fullName>
    </submittedName>
</protein>
<dbReference type="Gene3D" id="1.10.10.10">
    <property type="entry name" value="Winged helix-like DNA-binding domain superfamily/Winged helix DNA-binding domain"/>
    <property type="match status" value="1"/>
</dbReference>
<dbReference type="CDD" id="cd00090">
    <property type="entry name" value="HTH_ARSR"/>
    <property type="match status" value="1"/>
</dbReference>
<gene>
    <name evidence="2" type="ORF">FZC79_05545</name>
</gene>
<accession>A0A5D4KGI2</accession>
<keyword evidence="1" id="KW-0238">DNA-binding</keyword>
<dbReference type="InterPro" id="IPR036390">
    <property type="entry name" value="WH_DNA-bd_sf"/>
</dbReference>
<name>A0A5D4KGI2_9BACI</name>
<dbReference type="AlphaFoldDB" id="A0A5D4KGI2"/>